<dbReference type="Gene3D" id="3.30.70.330">
    <property type="match status" value="3"/>
</dbReference>
<dbReference type="RefSeq" id="XP_031945571.1">
    <property type="nucleotide sequence ID" value="XM_032080929.1"/>
</dbReference>
<feature type="domain" description="RRM" evidence="4">
    <location>
        <begin position="17"/>
        <end position="77"/>
    </location>
</feature>
<evidence type="ECO:0000256" key="3">
    <source>
        <dbReference type="SAM" id="MobiDB-lite"/>
    </source>
</evidence>
<evidence type="ECO:0000313" key="5">
    <source>
        <dbReference type="EMBL" id="KAE8408252.1"/>
    </source>
</evidence>
<dbReference type="InterPro" id="IPR050374">
    <property type="entry name" value="RRT5_SRSF_SR"/>
</dbReference>
<proteinExistence type="predicted"/>
<dbReference type="AlphaFoldDB" id="A0A5N7DP83"/>
<dbReference type="PANTHER" id="PTHR23003:SF3">
    <property type="entry name" value="FI21236P1-RELATED"/>
    <property type="match status" value="1"/>
</dbReference>
<dbReference type="SMART" id="SM00360">
    <property type="entry name" value="RRM"/>
    <property type="match status" value="3"/>
</dbReference>
<protein>
    <recommendedName>
        <fullName evidence="4">RRM domain-containing protein</fullName>
    </recommendedName>
</protein>
<dbReference type="InterPro" id="IPR012677">
    <property type="entry name" value="Nucleotide-bd_a/b_plait_sf"/>
</dbReference>
<feature type="region of interest" description="Disordered" evidence="3">
    <location>
        <begin position="242"/>
        <end position="261"/>
    </location>
</feature>
<feature type="compositionally biased region" description="Gly residues" evidence="3">
    <location>
        <begin position="242"/>
        <end position="253"/>
    </location>
</feature>
<dbReference type="GeneID" id="43665620"/>
<feature type="domain" description="RRM" evidence="4">
    <location>
        <begin position="112"/>
        <end position="192"/>
    </location>
</feature>
<dbReference type="GO" id="GO:0005737">
    <property type="term" value="C:cytoplasm"/>
    <property type="evidence" value="ECO:0007669"/>
    <property type="project" value="TreeGrafter"/>
</dbReference>
<evidence type="ECO:0000256" key="2">
    <source>
        <dbReference type="PROSITE-ProRule" id="PRU00176"/>
    </source>
</evidence>
<sequence>MRFLLDWNPWLTWRGTIFPRPTAGEVIFADVLLLPNGMSKGCGIVEYATREQAQNAVNTLSNQNLMGRLVYVREDREPEPRFTGGPSRGDFGGGGGGRGGFGGGYGGGAGGRQLYVSNLPFNVGWQDLKDLFRQAAQQGGVVRADVHTDATGRPKGSGIVAFESPEDARNAIQQFNGYDWQGRSLEVREDRFAGAGPGGFGGRGGFGGGFGGRGGGFGGRGGFGGGRGGFGGFGGRGGYGGGFGGPGGGGPGFEGVPSVPPNPFTDFATSGGEKGPVIYVRNLPWSTCNEDLVDLFSTIGKVDRAEIQYEPNGRSRGTGVVQFDNAETAETAIAKFTGYQYGGRPLGITFVKYMNAGAGPGDAMEGAEPTGGITQDQIM</sequence>
<dbReference type="InterPro" id="IPR000504">
    <property type="entry name" value="RRM_dom"/>
</dbReference>
<dbReference type="PANTHER" id="PTHR23003">
    <property type="entry name" value="RNA RECOGNITION MOTIF RRM DOMAIN CONTAINING PROTEIN"/>
    <property type="match status" value="1"/>
</dbReference>
<dbReference type="FunFam" id="3.30.70.330:FF:000280">
    <property type="entry name" value="RNA-binding domain-containing protein"/>
    <property type="match status" value="1"/>
</dbReference>
<gene>
    <name evidence="5" type="ORF">BDV37DRAFT_239205</name>
</gene>
<dbReference type="GO" id="GO:0003729">
    <property type="term" value="F:mRNA binding"/>
    <property type="evidence" value="ECO:0007669"/>
    <property type="project" value="TreeGrafter"/>
</dbReference>
<dbReference type="GO" id="GO:0005634">
    <property type="term" value="C:nucleus"/>
    <property type="evidence" value="ECO:0007669"/>
    <property type="project" value="TreeGrafter"/>
</dbReference>
<dbReference type="SUPFAM" id="SSF54928">
    <property type="entry name" value="RNA-binding domain, RBD"/>
    <property type="match status" value="3"/>
</dbReference>
<organism evidence="5 6">
    <name type="scientific">Aspergillus pseudonomiae</name>
    <dbReference type="NCBI Taxonomy" id="1506151"/>
    <lineage>
        <taxon>Eukaryota</taxon>
        <taxon>Fungi</taxon>
        <taxon>Dikarya</taxon>
        <taxon>Ascomycota</taxon>
        <taxon>Pezizomycotina</taxon>
        <taxon>Eurotiomycetes</taxon>
        <taxon>Eurotiomycetidae</taxon>
        <taxon>Eurotiales</taxon>
        <taxon>Aspergillaceae</taxon>
        <taxon>Aspergillus</taxon>
        <taxon>Aspergillus subgen. Circumdati</taxon>
    </lineage>
</organism>
<dbReference type="OrthoDB" id="1049195at2759"/>
<dbReference type="EMBL" id="ML736744">
    <property type="protein sequence ID" value="KAE8408252.1"/>
    <property type="molecule type" value="Genomic_DNA"/>
</dbReference>
<keyword evidence="1 2" id="KW-0694">RNA-binding</keyword>
<feature type="domain" description="RRM" evidence="4">
    <location>
        <begin position="276"/>
        <end position="353"/>
    </location>
</feature>
<dbReference type="InterPro" id="IPR035979">
    <property type="entry name" value="RBD_domain_sf"/>
</dbReference>
<dbReference type="PROSITE" id="PS50102">
    <property type="entry name" value="RRM"/>
    <property type="match status" value="3"/>
</dbReference>
<name>A0A5N7DP83_9EURO</name>
<dbReference type="Pfam" id="PF00076">
    <property type="entry name" value="RRM_1"/>
    <property type="match status" value="3"/>
</dbReference>
<evidence type="ECO:0000313" key="6">
    <source>
        <dbReference type="Proteomes" id="UP000325579"/>
    </source>
</evidence>
<dbReference type="Proteomes" id="UP000325579">
    <property type="component" value="Unassembled WGS sequence"/>
</dbReference>
<dbReference type="GO" id="GO:1990904">
    <property type="term" value="C:ribonucleoprotein complex"/>
    <property type="evidence" value="ECO:0007669"/>
    <property type="project" value="TreeGrafter"/>
</dbReference>
<accession>A0A5N7DP83</accession>
<keyword evidence="6" id="KW-1185">Reference proteome</keyword>
<dbReference type="FunFam" id="3.30.70.330:FF:000145">
    <property type="entry name" value="Putative RNP domain-containing protein"/>
    <property type="match status" value="1"/>
</dbReference>
<evidence type="ECO:0000256" key="1">
    <source>
        <dbReference type="ARBA" id="ARBA00022884"/>
    </source>
</evidence>
<reference evidence="5 6" key="1">
    <citation type="submission" date="2019-04" db="EMBL/GenBank/DDBJ databases">
        <authorList>
            <consortium name="DOE Joint Genome Institute"/>
            <person name="Mondo S."/>
            <person name="Kjaerbolling I."/>
            <person name="Vesth T."/>
            <person name="Frisvad J.C."/>
            <person name="Nybo J.L."/>
            <person name="Theobald S."/>
            <person name="Kildgaard S."/>
            <person name="Isbrandt T."/>
            <person name="Kuo A."/>
            <person name="Sato A."/>
            <person name="Lyhne E.K."/>
            <person name="Kogle M.E."/>
            <person name="Wiebenga A."/>
            <person name="Kun R.S."/>
            <person name="Lubbers R.J."/>
            <person name="Makela M.R."/>
            <person name="Barry K."/>
            <person name="Chovatia M."/>
            <person name="Clum A."/>
            <person name="Daum C."/>
            <person name="Haridas S."/>
            <person name="He G."/>
            <person name="LaButti K."/>
            <person name="Lipzen A."/>
            <person name="Riley R."/>
            <person name="Salamov A."/>
            <person name="Simmons B.A."/>
            <person name="Magnuson J.K."/>
            <person name="Henrissat B."/>
            <person name="Mortensen U.H."/>
            <person name="Larsen T.O."/>
            <person name="Devries R.P."/>
            <person name="Grigoriev I.V."/>
            <person name="Machida M."/>
            <person name="Baker S.E."/>
            <person name="Andersen M.R."/>
            <person name="Cantor M.N."/>
            <person name="Hua S.X."/>
        </authorList>
    </citation>
    <scope>NUCLEOTIDE SEQUENCE [LARGE SCALE GENOMIC DNA]</scope>
    <source>
        <strain evidence="5 6">CBS 119388</strain>
    </source>
</reference>
<dbReference type="CDD" id="cd00590">
    <property type="entry name" value="RRM_SF"/>
    <property type="match status" value="1"/>
</dbReference>
<evidence type="ECO:0000259" key="4">
    <source>
        <dbReference type="PROSITE" id="PS50102"/>
    </source>
</evidence>